<name>A0A085U312_YERRU</name>
<evidence type="ECO:0000313" key="2">
    <source>
        <dbReference type="EMBL" id="CEK29009.1"/>
    </source>
</evidence>
<reference evidence="3 4" key="2">
    <citation type="submission" date="2018-06" db="EMBL/GenBank/DDBJ databases">
        <authorList>
            <consortium name="Pathogen Informatics"/>
            <person name="Doyle S."/>
        </authorList>
    </citation>
    <scope>NUCLEOTIDE SEQUENCE [LARGE SCALE GENOMIC DNA]</scope>
    <source>
        <strain evidence="3 4">NCTC10476</strain>
    </source>
</reference>
<dbReference type="OrthoDB" id="6174642at2"/>
<dbReference type="eggNOG" id="COG4675">
    <property type="taxonomic scope" value="Bacteria"/>
</dbReference>
<evidence type="ECO:0000256" key="1">
    <source>
        <dbReference type="SAM" id="MobiDB-lite"/>
    </source>
</evidence>
<feature type="region of interest" description="Disordered" evidence="1">
    <location>
        <begin position="277"/>
        <end position="300"/>
    </location>
</feature>
<dbReference type="RefSeq" id="WP_004721414.1">
    <property type="nucleotide sequence ID" value="NZ_CABIHT010000003.1"/>
</dbReference>
<protein>
    <recommendedName>
        <fullName evidence="5">Phage tail collar domain-containing protein</fullName>
    </recommendedName>
</protein>
<evidence type="ECO:0000313" key="3">
    <source>
        <dbReference type="EMBL" id="SUQ01092.1"/>
    </source>
</evidence>
<evidence type="ECO:0000313" key="4">
    <source>
        <dbReference type="Proteomes" id="UP000255169"/>
    </source>
</evidence>
<sequence length="318" mass="33837">MKETHRLIIGNEKQMLTGLAVVGPETNSLKERFKEGSIPLQTDFEKLIDIADVGRKAAGLAPGQTGPGNGFQLDSVERLSVKVDSNSGLSVTSSGVKVIPKNSGGVVVDSTGISVKPGRGMEVTSDGVRITNEFAFQKGMILMFAGTAAEMPPGWALCDGSNGRPNLIDRFILGSTFTHSKYSNTAQLAGSGNTKTYNKQSTSFTVTGTVNIAETILTLGQIPRHNHNDGVRYTYKAGNYDIMNINQYGSVSVGTGSSSNKFARLENFSDSESVHLTQSSTVGDGGGHKHTATMSTNGHQHSTDVIPPYYTLAFIIKL</sequence>
<accession>A0A085U312</accession>
<dbReference type="PATRIC" id="fig|29486.44.peg.3248"/>
<dbReference type="Proteomes" id="UP000255169">
    <property type="component" value="Unassembled WGS sequence"/>
</dbReference>
<gene>
    <name evidence="2" type="ORF">CSF007_16435</name>
    <name evidence="3" type="ORF">NCTC10476_02438</name>
</gene>
<dbReference type="CDD" id="cd22641">
    <property type="entry name" value="C24-like"/>
    <property type="match status" value="1"/>
</dbReference>
<evidence type="ECO:0008006" key="5">
    <source>
        <dbReference type="Google" id="ProtNLM"/>
    </source>
</evidence>
<dbReference type="EMBL" id="LN681231">
    <property type="protein sequence ID" value="CEK29009.1"/>
    <property type="molecule type" value="Genomic_DNA"/>
</dbReference>
<dbReference type="EMBL" id="UHJG01000001">
    <property type="protein sequence ID" value="SUQ01092.1"/>
    <property type="molecule type" value="Genomic_DNA"/>
</dbReference>
<dbReference type="AlphaFoldDB" id="A0A085U312"/>
<keyword evidence="4" id="KW-1185">Reference proteome</keyword>
<reference evidence="2" key="1">
    <citation type="journal article" date="2015" name="Genome Announc.">
        <title>Complete Genome Sequence of Yersinia ruckeri Strain CSF007-82, Etiologic Agent of Red Mouth Disease in Salmonid Fish.</title>
        <authorList>
            <person name="Nelson M.C."/>
            <person name="LaPatra S.E."/>
            <person name="Welch T.J."/>
            <person name="Graf J."/>
        </authorList>
    </citation>
    <scope>NUCLEOTIDE SEQUENCE</scope>
    <source>
        <strain evidence="2">CSF007-82</strain>
    </source>
</reference>
<dbReference type="STRING" id="29486.UGYR_08555"/>
<dbReference type="SUPFAM" id="SSF88874">
    <property type="entry name" value="Receptor-binding domain of short tail fibre protein gp12"/>
    <property type="match status" value="1"/>
</dbReference>
<dbReference type="KEGG" id="yrb:UGYR_08555"/>
<organism evidence="2">
    <name type="scientific">Yersinia ruckeri</name>
    <dbReference type="NCBI Taxonomy" id="29486"/>
    <lineage>
        <taxon>Bacteria</taxon>
        <taxon>Pseudomonadati</taxon>
        <taxon>Pseudomonadota</taxon>
        <taxon>Gammaproteobacteria</taxon>
        <taxon>Enterobacterales</taxon>
        <taxon>Yersiniaceae</taxon>
        <taxon>Yersinia</taxon>
    </lineage>
</organism>
<proteinExistence type="predicted"/>
<dbReference type="GeneID" id="66880875"/>